<feature type="transmembrane region" description="Helical" evidence="1">
    <location>
        <begin position="36"/>
        <end position="64"/>
    </location>
</feature>
<dbReference type="AlphaFoldDB" id="A0A538SQR8"/>
<proteinExistence type="predicted"/>
<feature type="transmembrane region" description="Helical" evidence="1">
    <location>
        <begin position="76"/>
        <end position="98"/>
    </location>
</feature>
<dbReference type="EMBL" id="VBOU01000082">
    <property type="protein sequence ID" value="TMQ53702.1"/>
    <property type="molecule type" value="Genomic_DNA"/>
</dbReference>
<name>A0A538SQR8_UNCEI</name>
<dbReference type="InterPro" id="IPR011989">
    <property type="entry name" value="ARM-like"/>
</dbReference>
<keyword evidence="1" id="KW-0812">Transmembrane</keyword>
<feature type="transmembrane region" description="Helical" evidence="1">
    <location>
        <begin position="293"/>
        <end position="318"/>
    </location>
</feature>
<sequence>MSPGSNETRSAIFAATVAAAASIAFQVGSKATRDALFLSSFGVGALPAMIMATSVLAIGFAFLSARALTAWGPARVIPSAFAASAVLLLGEWAVSLWFPRVAAVLVYLHCGCLGGLLISGFWSLLNERFDPRTAKLELGPISAWGTMGGALGGLIAARVGQTLPVTAMLPILAAFHLVSAAAVARVPVGEGAVRRRSPALADDPEKSMRSGLKALAGSPYLRGLVTLVLLVTVSEGFLDLVLKSRAVSALGHEGQLLRFFAVFYTVLSLLTLVIQVTASRFTLERLGPARTVALLPTGVTLASAGALIAPGLASAALARGADTVLSNSLFRSAYEVLFTPVSAREKRAVKPLADVGAARIGDLIAAGIAQAVLALSMFHAPVILTSLALVVSVAAIVATVRLHGGYVRSLERGLRSRAVELDLSEVRDATTRSIMLRTLSSLEVSRILPSGSGGASSPSGWPESPHAERIADLRSRDSGRVRRSLREGPVTTGLVPEVILLLAWDDVARDAIEVLRQAGPAAVDALVSGLLDPREEFAVRRRIPLILATYKDPRAVEGLLHGLGDRRFEVRYRCGRGLNHVTELDSSLKVAPAAVYDAVLREVEAGAGVWEGRRLLDQFDDEPWSPVVDDAIRERASKSLEHVFTLLALVLPRQPLRIAFRALHVSDEFLRGTALEYLEGALPPEIRKPLWPHLEDRRPRRPPAVRPTEEALARLLQSSASIVIHLDEMKRKDNP</sequence>
<accession>A0A538SQR8</accession>
<evidence type="ECO:0000313" key="3">
    <source>
        <dbReference type="Proteomes" id="UP000319829"/>
    </source>
</evidence>
<evidence type="ECO:0000313" key="2">
    <source>
        <dbReference type="EMBL" id="TMQ53702.1"/>
    </source>
</evidence>
<feature type="transmembrane region" description="Helical" evidence="1">
    <location>
        <begin position="258"/>
        <end position="281"/>
    </location>
</feature>
<feature type="transmembrane region" description="Helical" evidence="1">
    <location>
        <begin position="163"/>
        <end position="186"/>
    </location>
</feature>
<feature type="transmembrane region" description="Helical" evidence="1">
    <location>
        <begin position="137"/>
        <end position="157"/>
    </location>
</feature>
<protein>
    <recommendedName>
        <fullName evidence="4">ADP,ATP carrier protein</fullName>
    </recommendedName>
</protein>
<organism evidence="2 3">
    <name type="scientific">Eiseniibacteriota bacterium</name>
    <dbReference type="NCBI Taxonomy" id="2212470"/>
    <lineage>
        <taxon>Bacteria</taxon>
        <taxon>Candidatus Eiseniibacteriota</taxon>
    </lineage>
</organism>
<comment type="caution">
    <text evidence="2">The sequence shown here is derived from an EMBL/GenBank/DDBJ whole genome shotgun (WGS) entry which is preliminary data.</text>
</comment>
<keyword evidence="1" id="KW-1133">Transmembrane helix</keyword>
<gene>
    <name evidence="2" type="ORF">E6K74_08700</name>
</gene>
<feature type="transmembrane region" description="Helical" evidence="1">
    <location>
        <begin position="104"/>
        <end position="125"/>
    </location>
</feature>
<feature type="transmembrane region" description="Helical" evidence="1">
    <location>
        <begin position="382"/>
        <end position="402"/>
    </location>
</feature>
<dbReference type="InterPro" id="IPR036259">
    <property type="entry name" value="MFS_trans_sf"/>
</dbReference>
<feature type="transmembrane region" description="Helical" evidence="1">
    <location>
        <begin position="219"/>
        <end position="238"/>
    </location>
</feature>
<reference evidence="2 3" key="1">
    <citation type="journal article" date="2019" name="Nat. Microbiol.">
        <title>Mediterranean grassland soil C-N compound turnover is dependent on rainfall and depth, and is mediated by genomically divergent microorganisms.</title>
        <authorList>
            <person name="Diamond S."/>
            <person name="Andeer P.F."/>
            <person name="Li Z."/>
            <person name="Crits-Christoph A."/>
            <person name="Burstein D."/>
            <person name="Anantharaman K."/>
            <person name="Lane K.R."/>
            <person name="Thomas B.C."/>
            <person name="Pan C."/>
            <person name="Northen T.R."/>
            <person name="Banfield J.F."/>
        </authorList>
    </citation>
    <scope>NUCLEOTIDE SEQUENCE [LARGE SCALE GENOMIC DNA]</scope>
    <source>
        <strain evidence="2">WS_4</strain>
    </source>
</reference>
<dbReference type="Gene3D" id="1.25.10.10">
    <property type="entry name" value="Leucine-rich Repeat Variant"/>
    <property type="match status" value="1"/>
</dbReference>
<evidence type="ECO:0008006" key="4">
    <source>
        <dbReference type="Google" id="ProtNLM"/>
    </source>
</evidence>
<dbReference type="Proteomes" id="UP000319829">
    <property type="component" value="Unassembled WGS sequence"/>
</dbReference>
<dbReference type="PANTHER" id="PTHR43596">
    <property type="entry name" value="ADP,ATP CARRIER PROTEIN"/>
    <property type="match status" value="1"/>
</dbReference>
<keyword evidence="1" id="KW-0472">Membrane</keyword>
<evidence type="ECO:0000256" key="1">
    <source>
        <dbReference type="SAM" id="Phobius"/>
    </source>
</evidence>
<dbReference type="SUPFAM" id="SSF103473">
    <property type="entry name" value="MFS general substrate transporter"/>
    <property type="match status" value="1"/>
</dbReference>
<dbReference type="PANTHER" id="PTHR43596:SF1">
    <property type="entry name" value="ADP,ATP CARRIER PROTEIN"/>
    <property type="match status" value="1"/>
</dbReference>